<dbReference type="InterPro" id="IPR007899">
    <property type="entry name" value="CHAD_dom"/>
</dbReference>
<feature type="domain" description="CHAD" evidence="1">
    <location>
        <begin position="185"/>
        <end position="463"/>
    </location>
</feature>
<dbReference type="PANTHER" id="PTHR39339:SF1">
    <property type="entry name" value="CHAD DOMAIN-CONTAINING PROTEIN"/>
    <property type="match status" value="1"/>
</dbReference>
<protein>
    <submittedName>
        <fullName evidence="2">Phosphohistidine phosphatase SixA</fullName>
    </submittedName>
</protein>
<organism evidence="2 3">
    <name type="scientific">Catenisphaera adipataccumulans</name>
    <dbReference type="NCBI Taxonomy" id="700500"/>
    <lineage>
        <taxon>Bacteria</taxon>
        <taxon>Bacillati</taxon>
        <taxon>Bacillota</taxon>
        <taxon>Erysipelotrichia</taxon>
        <taxon>Erysipelotrichales</taxon>
        <taxon>Erysipelotrichaceae</taxon>
        <taxon>Catenisphaera</taxon>
    </lineage>
</organism>
<dbReference type="Pfam" id="PF05235">
    <property type="entry name" value="CHAD"/>
    <property type="match status" value="1"/>
</dbReference>
<dbReference type="InterPro" id="IPR013078">
    <property type="entry name" value="His_Pase_superF_clade-1"/>
</dbReference>
<proteinExistence type="predicted"/>
<dbReference type="PROSITE" id="PS51708">
    <property type="entry name" value="CHAD"/>
    <property type="match status" value="1"/>
</dbReference>
<dbReference type="InterPro" id="IPR029033">
    <property type="entry name" value="His_PPase_superfam"/>
</dbReference>
<dbReference type="Proteomes" id="UP000539953">
    <property type="component" value="Unassembled WGS sequence"/>
</dbReference>
<dbReference type="RefSeq" id="WP_183327605.1">
    <property type="nucleotide sequence ID" value="NZ_JACHHK010000002.1"/>
</dbReference>
<dbReference type="EMBL" id="JACHHK010000002">
    <property type="protein sequence ID" value="MBB5182713.1"/>
    <property type="molecule type" value="Genomic_DNA"/>
</dbReference>
<evidence type="ECO:0000259" key="1">
    <source>
        <dbReference type="PROSITE" id="PS51708"/>
    </source>
</evidence>
<dbReference type="SMART" id="SM00880">
    <property type="entry name" value="CHAD"/>
    <property type="match status" value="1"/>
</dbReference>
<dbReference type="InterPro" id="IPR038186">
    <property type="entry name" value="CHAD_dom_sf"/>
</dbReference>
<comment type="caution">
    <text evidence="2">The sequence shown here is derived from an EMBL/GenBank/DDBJ whole genome shotgun (WGS) entry which is preliminary data.</text>
</comment>
<dbReference type="AlphaFoldDB" id="A0A7W8CW71"/>
<accession>A0A7W8CW71</accession>
<sequence length="463" mass="53219">MNIILLRHGQAKKAETPDGDAERKLTGAGKKAMRAVLQRDVNLLSTRGDIIFWTSPLIRARQTAKIFQRAIRSARNVDLDMKVQEALNNTEIHDIVSVLTEALYTDAFGSNDTLVMVGHDPQMTRLIEYLTGQKIRFQAGAHICLYLSDETRNHIRTCDDTEAAAQVLMHAAKIRWFIQGPNFADWQTMVDLEKILVHGFENVKKQCKEFTDHPDDADAVHDLRVSIRTLRSYVWFIKPFQKAKQNQRMQIQLRTLVRALSRLRELDVLAEDTKRVDVDLAPAVNGPEPPETLDAVIRRCRAAECEEVLKRFASRDCAETWKSLEKEFSRIHWNNETEQEGLSDQVISDRLTELTETMRHDYQKLDPGDVEAAHKVRKDAKKIRYNARGLKELTGPRKDVVDTMHEIQDKLGALCDARVNIDLLEELIHHEALSDLARWQAVNLQVIEKQTEKQCMKMLMDQQ</sequence>
<name>A0A7W8CW71_9FIRM</name>
<dbReference type="Pfam" id="PF00300">
    <property type="entry name" value="His_Phos_1"/>
    <property type="match status" value="1"/>
</dbReference>
<dbReference type="Gene3D" id="1.40.20.10">
    <property type="entry name" value="CHAD domain"/>
    <property type="match status" value="1"/>
</dbReference>
<gene>
    <name evidence="2" type="ORF">HNQ47_000732</name>
</gene>
<evidence type="ECO:0000313" key="3">
    <source>
        <dbReference type="Proteomes" id="UP000539953"/>
    </source>
</evidence>
<evidence type="ECO:0000313" key="2">
    <source>
        <dbReference type="EMBL" id="MBB5182713.1"/>
    </source>
</evidence>
<keyword evidence="3" id="KW-1185">Reference proteome</keyword>
<dbReference type="SUPFAM" id="SSF53254">
    <property type="entry name" value="Phosphoglycerate mutase-like"/>
    <property type="match status" value="1"/>
</dbReference>
<dbReference type="CDD" id="cd07067">
    <property type="entry name" value="HP_PGM_like"/>
    <property type="match status" value="1"/>
</dbReference>
<dbReference type="SMART" id="SM00855">
    <property type="entry name" value="PGAM"/>
    <property type="match status" value="1"/>
</dbReference>
<reference evidence="2 3" key="1">
    <citation type="submission" date="2020-08" db="EMBL/GenBank/DDBJ databases">
        <title>Genomic Encyclopedia of Type Strains, Phase IV (KMG-IV): sequencing the most valuable type-strain genomes for metagenomic binning, comparative biology and taxonomic classification.</title>
        <authorList>
            <person name="Goeker M."/>
        </authorList>
    </citation>
    <scope>NUCLEOTIDE SEQUENCE [LARGE SCALE GENOMIC DNA]</scope>
    <source>
        <strain evidence="2 3">DSM 25799</strain>
    </source>
</reference>
<dbReference type="PANTHER" id="PTHR39339">
    <property type="entry name" value="SLR1444 PROTEIN"/>
    <property type="match status" value="1"/>
</dbReference>
<dbReference type="Gene3D" id="3.40.50.1240">
    <property type="entry name" value="Phosphoglycerate mutase-like"/>
    <property type="match status" value="1"/>
</dbReference>